<accession>A0A7C8KWM6</accession>
<dbReference type="RefSeq" id="WP_153400976.1">
    <property type="nucleotide sequence ID" value="NZ_ML762424.1"/>
</dbReference>
<dbReference type="SMART" id="SM00530">
    <property type="entry name" value="HTH_XRE"/>
    <property type="match status" value="1"/>
</dbReference>
<dbReference type="Proteomes" id="UP000480246">
    <property type="component" value="Unassembled WGS sequence"/>
</dbReference>
<proteinExistence type="predicted"/>
<dbReference type="CDD" id="cd00093">
    <property type="entry name" value="HTH_XRE"/>
    <property type="match status" value="1"/>
</dbReference>
<evidence type="ECO:0000259" key="2">
    <source>
        <dbReference type="PROSITE" id="PS50943"/>
    </source>
</evidence>
<comment type="caution">
    <text evidence="3">The sequence shown here is derived from an EMBL/GenBank/DDBJ whole genome shotgun (WGS) entry which is preliminary data.</text>
</comment>
<protein>
    <submittedName>
        <fullName evidence="3">Helix-turn-helix transcriptional regulator</fullName>
    </submittedName>
</protein>
<dbReference type="PANTHER" id="PTHR46558">
    <property type="entry name" value="TRACRIPTIONAL REGULATORY PROTEIN-RELATED-RELATED"/>
    <property type="match status" value="1"/>
</dbReference>
<organism evidence="3 4">
    <name type="scientific">Gracilibacillus oryzae</name>
    <dbReference type="NCBI Taxonomy" id="1672701"/>
    <lineage>
        <taxon>Bacteria</taxon>
        <taxon>Bacillati</taxon>
        <taxon>Bacillota</taxon>
        <taxon>Bacilli</taxon>
        <taxon>Bacillales</taxon>
        <taxon>Bacillaceae</taxon>
        <taxon>Gracilibacillus</taxon>
    </lineage>
</organism>
<dbReference type="AlphaFoldDB" id="A0A7C8KWM6"/>
<dbReference type="PROSITE" id="PS50943">
    <property type="entry name" value="HTH_CROC1"/>
    <property type="match status" value="1"/>
</dbReference>
<dbReference type="SUPFAM" id="SSF47413">
    <property type="entry name" value="lambda repressor-like DNA-binding domains"/>
    <property type="match status" value="1"/>
</dbReference>
<dbReference type="Gene3D" id="1.10.260.40">
    <property type="entry name" value="lambda repressor-like DNA-binding domains"/>
    <property type="match status" value="1"/>
</dbReference>
<dbReference type="OrthoDB" id="1859224at2"/>
<gene>
    <name evidence="3" type="ORF">F9U64_01350</name>
</gene>
<evidence type="ECO:0000256" key="1">
    <source>
        <dbReference type="ARBA" id="ARBA00023125"/>
    </source>
</evidence>
<dbReference type="InterPro" id="IPR010982">
    <property type="entry name" value="Lambda_DNA-bd_dom_sf"/>
</dbReference>
<dbReference type="Pfam" id="PF01381">
    <property type="entry name" value="HTH_3"/>
    <property type="match status" value="1"/>
</dbReference>
<reference evidence="3 4" key="1">
    <citation type="submission" date="2019-10" db="EMBL/GenBank/DDBJ databases">
        <title>Gracilibacillus sp. nov. isolated from rice seeds.</title>
        <authorList>
            <person name="He S."/>
        </authorList>
    </citation>
    <scope>NUCLEOTIDE SEQUENCE [LARGE SCALE GENOMIC DNA]</scope>
    <source>
        <strain evidence="3 4">TD8</strain>
    </source>
</reference>
<feature type="domain" description="HTH cro/C1-type" evidence="2">
    <location>
        <begin position="5"/>
        <end position="60"/>
    </location>
</feature>
<evidence type="ECO:0000313" key="4">
    <source>
        <dbReference type="Proteomes" id="UP000480246"/>
    </source>
</evidence>
<keyword evidence="4" id="KW-1185">Reference proteome</keyword>
<dbReference type="InterPro" id="IPR001387">
    <property type="entry name" value="Cro/C1-type_HTH"/>
</dbReference>
<sequence>MRHNLRNIRIKKGYKDVEKLARKIGISASYYYKIEQGKRAPGINLAKRIADILEHTVDELFFNRNLDESSNERRAI</sequence>
<evidence type="ECO:0000313" key="3">
    <source>
        <dbReference type="EMBL" id="KAB8139071.1"/>
    </source>
</evidence>
<dbReference type="EMBL" id="WEID01000006">
    <property type="protein sequence ID" value="KAB8139071.1"/>
    <property type="molecule type" value="Genomic_DNA"/>
</dbReference>
<name>A0A7C8KWM6_9BACI</name>
<dbReference type="PANTHER" id="PTHR46558:SF4">
    <property type="entry name" value="DNA-BIDING PHAGE PROTEIN"/>
    <property type="match status" value="1"/>
</dbReference>
<keyword evidence="1" id="KW-0238">DNA-binding</keyword>
<dbReference type="GO" id="GO:0003677">
    <property type="term" value="F:DNA binding"/>
    <property type="evidence" value="ECO:0007669"/>
    <property type="project" value="UniProtKB-KW"/>
</dbReference>